<dbReference type="InterPro" id="IPR000531">
    <property type="entry name" value="Beta-barrel_TonB"/>
</dbReference>
<sequence>MRMCLVLLSCFTFSLSASSFAQQERVSLKMKEVTVKMLLDEIQRQTNLHFIFNTEQTNSLGKVSVEVKDETVETVLVRLFEGTDLTYSFKGNIIVVKRRADEIQGQQQQSMLRVAGKVTDEKKQVLPGVTVRLEGTTVGTATNSMGVFTLMLPVREGFLEFSFVGFKNKRVRFTETSDSLNVVLEEDLKEIGEVVVTGYQQIDKRHLTSAVNTVKMDDIDVPGSNRIDMMLEGRIPGLTFMQNTGQVGAAPKLRIRGTSTILGSQEPVWVVDGIIQQDPVNVDPAQLNDLDFVNLLGNAISGLNPNDIERIDVLKDASATALYGARAANGVIVITTKMGKIGAPTVSYSMSGTFTQRPRYTDRGFYMMNSKERVDVSRELMEMGVRYNGVYDGISDWIGYEKAYLDYFMDSSISYDEFKRQSQWYETMNTDWLKILTKDVFSHNHSLSISGGSQDVRYYASIGYADEQGNVKGEENKRYSSALKLTATYDKFSAQFGINGSVTNKKYNPDELNVMSYAHSMNRAIPLYGEDGEYWRYKKDGSMYSQFNIVDEMKNSSRYIDQYSVSITGQLQYKFTEDFKLIGTGSYQFNYTNEEEWFGEDSNHTALLRANQSKYASTCPFGGTLKTITTKNNSYTLRLQADYSKYLGMERQHFTNVMLGYELSSTEYNGVAEEVRGYYKDRGKTFPTYTINQPADFEAYYAYHRWNANNNPVYTDQLTNLMSGFLTLTYGYDDRYILNFNARADWSNAFGSRSNEKLFPVWSISGRWNISNDVLKDIDWIENLALRLSYGLQGNMMNNQPTRLIIKKGDYNETLGGFASTIGAYPNPNLKWEKTHSYNVGLDFSFLHGKINGSFAFFYKKTKDAFLSKKVASQNGITNYVVNAGDVENKGVELALYFTAIDNALSGKGGKRGFVWRIDPQIGQTLNKLVNTAINKNNKTLQDEITVKDLLDGNAYIAGTPLNTFYSYRFNGLDKMGIPTFKGLEDELKDELIEKYNEMALSDKKDVWMEVLGESGTRVPTLQGGLNNYIAYRNFSLSFNLAYSIGNKIRMFKLCSGDYSAVNPKPHNNLRKEFVNRWRGPGDEKNTNIPGIRTSLTAQGNSADVALDYGWWRGYSAWTPITSTNASKYELYDYSDLRVVRGDYLRLQSLSFRYVFDKELIQKVGMTSAYISLSATNLFTICDKKLKGQNPEQSGTSSMVNISVRPTYSVSLNVNF</sequence>
<evidence type="ECO:0000256" key="2">
    <source>
        <dbReference type="ARBA" id="ARBA00022448"/>
    </source>
</evidence>
<evidence type="ECO:0000256" key="3">
    <source>
        <dbReference type="ARBA" id="ARBA00022452"/>
    </source>
</evidence>
<dbReference type="Gene3D" id="2.40.170.20">
    <property type="entry name" value="TonB-dependent receptor, beta-barrel domain"/>
    <property type="match status" value="1"/>
</dbReference>
<dbReference type="InterPro" id="IPR037066">
    <property type="entry name" value="Plug_dom_sf"/>
</dbReference>
<dbReference type="Pfam" id="PF13715">
    <property type="entry name" value="CarbopepD_reg_2"/>
    <property type="match status" value="1"/>
</dbReference>
<evidence type="ECO:0000313" key="15">
    <source>
        <dbReference type="Proteomes" id="UP000546007"/>
    </source>
</evidence>
<evidence type="ECO:0000256" key="4">
    <source>
        <dbReference type="ARBA" id="ARBA00022496"/>
    </source>
</evidence>
<accession>A0A7W6MZ69</accession>
<dbReference type="SUPFAM" id="SSF56935">
    <property type="entry name" value="Porins"/>
    <property type="match status" value="1"/>
</dbReference>
<evidence type="ECO:0000259" key="13">
    <source>
        <dbReference type="SMART" id="SM00965"/>
    </source>
</evidence>
<dbReference type="EMBL" id="JACIES010000006">
    <property type="protein sequence ID" value="MBB4026837.1"/>
    <property type="molecule type" value="Genomic_DNA"/>
</dbReference>
<proteinExistence type="inferred from homology"/>
<feature type="signal peptide" evidence="12">
    <location>
        <begin position="1"/>
        <end position="21"/>
    </location>
</feature>
<dbReference type="InterPro" id="IPR012910">
    <property type="entry name" value="Plug_dom"/>
</dbReference>
<dbReference type="PROSITE" id="PS52016">
    <property type="entry name" value="TONB_DEPENDENT_REC_3"/>
    <property type="match status" value="1"/>
</dbReference>
<keyword evidence="7 11" id="KW-0798">TonB box</keyword>
<feature type="domain" description="Secretin/TonB short N-terminal" evidence="13">
    <location>
        <begin position="48"/>
        <end position="99"/>
    </location>
</feature>
<comment type="caution">
    <text evidence="14">The sequence shown here is derived from an EMBL/GenBank/DDBJ whole genome shotgun (WGS) entry which is preliminary data.</text>
</comment>
<reference evidence="14 15" key="1">
    <citation type="submission" date="2020-08" db="EMBL/GenBank/DDBJ databases">
        <title>Genomic Encyclopedia of Type Strains, Phase IV (KMG-IV): sequencing the most valuable type-strain genomes for metagenomic binning, comparative biology and taxonomic classification.</title>
        <authorList>
            <person name="Goeker M."/>
        </authorList>
    </citation>
    <scope>NUCLEOTIDE SEQUENCE [LARGE SCALE GENOMIC DNA]</scope>
    <source>
        <strain evidence="14 15">DSM 105721</strain>
    </source>
</reference>
<keyword evidence="8 10" id="KW-0472">Membrane</keyword>
<dbReference type="Pfam" id="PF07660">
    <property type="entry name" value="STN"/>
    <property type="match status" value="1"/>
</dbReference>
<comment type="subcellular location">
    <subcellularLocation>
        <location evidence="1 10">Cell outer membrane</location>
        <topology evidence="1 10">Multi-pass membrane protein</topology>
    </subcellularLocation>
</comment>
<keyword evidence="3 10" id="KW-1134">Transmembrane beta strand</keyword>
<dbReference type="InterPro" id="IPR036942">
    <property type="entry name" value="Beta-barrel_TonB_sf"/>
</dbReference>
<evidence type="ECO:0000256" key="9">
    <source>
        <dbReference type="ARBA" id="ARBA00023237"/>
    </source>
</evidence>
<dbReference type="SMART" id="SM00965">
    <property type="entry name" value="STN"/>
    <property type="match status" value="1"/>
</dbReference>
<dbReference type="Pfam" id="PF00593">
    <property type="entry name" value="TonB_dep_Rec_b-barrel"/>
    <property type="match status" value="1"/>
</dbReference>
<keyword evidence="9 10" id="KW-0998">Cell outer membrane</keyword>
<evidence type="ECO:0000256" key="12">
    <source>
        <dbReference type="SAM" id="SignalP"/>
    </source>
</evidence>
<dbReference type="InterPro" id="IPR039426">
    <property type="entry name" value="TonB-dep_rcpt-like"/>
</dbReference>
<dbReference type="InterPro" id="IPR008969">
    <property type="entry name" value="CarboxyPept-like_regulatory"/>
</dbReference>
<dbReference type="NCBIfam" id="TIGR04057">
    <property type="entry name" value="SusC_RagA_signa"/>
    <property type="match status" value="1"/>
</dbReference>
<dbReference type="AlphaFoldDB" id="A0A7W6MZ69"/>
<keyword evidence="15" id="KW-1185">Reference proteome</keyword>
<keyword evidence="2 10" id="KW-0813">Transport</keyword>
<dbReference type="Proteomes" id="UP000546007">
    <property type="component" value="Unassembled WGS sequence"/>
</dbReference>
<name>A0A7W6MZ69_9BACT</name>
<keyword evidence="12" id="KW-0732">Signal</keyword>
<dbReference type="NCBIfam" id="TIGR04056">
    <property type="entry name" value="OMP_RagA_SusC"/>
    <property type="match status" value="1"/>
</dbReference>
<dbReference type="InterPro" id="IPR023996">
    <property type="entry name" value="TonB-dep_OMP_SusC/RagA"/>
</dbReference>
<dbReference type="SUPFAM" id="SSF49464">
    <property type="entry name" value="Carboxypeptidase regulatory domain-like"/>
    <property type="match status" value="1"/>
</dbReference>
<evidence type="ECO:0000256" key="8">
    <source>
        <dbReference type="ARBA" id="ARBA00023136"/>
    </source>
</evidence>
<dbReference type="GeneID" id="93102690"/>
<dbReference type="Gene3D" id="2.170.130.10">
    <property type="entry name" value="TonB-dependent receptor, plug domain"/>
    <property type="match status" value="1"/>
</dbReference>
<keyword evidence="6" id="KW-0408">Iron</keyword>
<keyword evidence="5 10" id="KW-0812">Transmembrane</keyword>
<feature type="chain" id="PRO_5031132956" evidence="12">
    <location>
        <begin position="22"/>
        <end position="1216"/>
    </location>
</feature>
<evidence type="ECO:0000256" key="7">
    <source>
        <dbReference type="ARBA" id="ARBA00023077"/>
    </source>
</evidence>
<dbReference type="GO" id="GO:0006826">
    <property type="term" value="P:iron ion transport"/>
    <property type="evidence" value="ECO:0007669"/>
    <property type="project" value="UniProtKB-KW"/>
</dbReference>
<gene>
    <name evidence="14" type="ORF">GGR14_002638</name>
</gene>
<evidence type="ECO:0000256" key="1">
    <source>
        <dbReference type="ARBA" id="ARBA00004571"/>
    </source>
</evidence>
<evidence type="ECO:0000313" key="14">
    <source>
        <dbReference type="EMBL" id="MBB4026837.1"/>
    </source>
</evidence>
<evidence type="ECO:0000256" key="10">
    <source>
        <dbReference type="PROSITE-ProRule" id="PRU01360"/>
    </source>
</evidence>
<evidence type="ECO:0000256" key="6">
    <source>
        <dbReference type="ARBA" id="ARBA00023004"/>
    </source>
</evidence>
<dbReference type="GO" id="GO:0009279">
    <property type="term" value="C:cell outer membrane"/>
    <property type="evidence" value="ECO:0007669"/>
    <property type="project" value="UniProtKB-SubCell"/>
</dbReference>
<comment type="similarity">
    <text evidence="10 11">Belongs to the TonB-dependent receptor family.</text>
</comment>
<keyword evidence="4" id="KW-0406">Ion transport</keyword>
<organism evidence="14 15">
    <name type="scientific">Butyricimonas faecihominis</name>
    <dbReference type="NCBI Taxonomy" id="1472416"/>
    <lineage>
        <taxon>Bacteria</taxon>
        <taxon>Pseudomonadati</taxon>
        <taxon>Bacteroidota</taxon>
        <taxon>Bacteroidia</taxon>
        <taxon>Bacteroidales</taxon>
        <taxon>Odoribacteraceae</taxon>
        <taxon>Butyricimonas</taxon>
    </lineage>
</organism>
<keyword evidence="4" id="KW-0410">Iron transport</keyword>
<dbReference type="InterPro" id="IPR011662">
    <property type="entry name" value="Secretin/TonB_short_N"/>
</dbReference>
<protein>
    <submittedName>
        <fullName evidence="14">TonB-linked SusC/RagA family outer membrane protein</fullName>
    </submittedName>
</protein>
<dbReference type="InterPro" id="IPR023997">
    <property type="entry name" value="TonB-dep_OMP_SusC/RagA_CS"/>
</dbReference>
<evidence type="ECO:0000256" key="11">
    <source>
        <dbReference type="RuleBase" id="RU003357"/>
    </source>
</evidence>
<dbReference type="Pfam" id="PF07715">
    <property type="entry name" value="Plug"/>
    <property type="match status" value="1"/>
</dbReference>
<dbReference type="Gene3D" id="2.60.40.1120">
    <property type="entry name" value="Carboxypeptidase-like, regulatory domain"/>
    <property type="match status" value="1"/>
</dbReference>
<dbReference type="RefSeq" id="WP_229782966.1">
    <property type="nucleotide sequence ID" value="NZ_AP028155.1"/>
</dbReference>
<evidence type="ECO:0000256" key="5">
    <source>
        <dbReference type="ARBA" id="ARBA00022692"/>
    </source>
</evidence>